<feature type="domain" description="Ig-like" evidence="4">
    <location>
        <begin position="80"/>
        <end position="181"/>
    </location>
</feature>
<keyword evidence="3" id="KW-0472">Membrane</keyword>
<keyword evidence="6" id="KW-1185">Reference proteome</keyword>
<dbReference type="SUPFAM" id="SSF54452">
    <property type="entry name" value="MHC antigen-recognition domain"/>
    <property type="match status" value="1"/>
</dbReference>
<dbReference type="GO" id="GO:0005615">
    <property type="term" value="C:extracellular space"/>
    <property type="evidence" value="ECO:0007669"/>
    <property type="project" value="TreeGrafter"/>
</dbReference>
<evidence type="ECO:0000256" key="2">
    <source>
        <dbReference type="SAM" id="MobiDB-lite"/>
    </source>
</evidence>
<reference evidence="5" key="4">
    <citation type="submission" date="2025-09" db="UniProtKB">
        <authorList>
            <consortium name="Ensembl"/>
        </authorList>
    </citation>
    <scope>IDENTIFICATION</scope>
</reference>
<reference evidence="5" key="3">
    <citation type="submission" date="2025-08" db="UniProtKB">
        <authorList>
            <consortium name="Ensembl"/>
        </authorList>
    </citation>
    <scope>IDENTIFICATION</scope>
</reference>
<dbReference type="OMA" id="FWIENSA"/>
<dbReference type="STRING" id="13735.ENSPSIP00000008276"/>
<dbReference type="GO" id="GO:0009897">
    <property type="term" value="C:external side of plasma membrane"/>
    <property type="evidence" value="ECO:0007669"/>
    <property type="project" value="TreeGrafter"/>
</dbReference>
<dbReference type="InterPro" id="IPR050208">
    <property type="entry name" value="MHC_class-I_related"/>
</dbReference>
<dbReference type="InterPro" id="IPR011162">
    <property type="entry name" value="MHC_I/II-like_Ag-recog"/>
</dbReference>
<accession>K7FJR6</accession>
<dbReference type="InterPro" id="IPR036179">
    <property type="entry name" value="Ig-like_dom_sf"/>
</dbReference>
<keyword evidence="1" id="KW-0325">Glycoprotein</keyword>
<reference evidence="6" key="2">
    <citation type="journal article" date="2013" name="Nat. Genet.">
        <title>The draft genomes of soft-shell turtle and green sea turtle yield insights into the development and evolution of the turtle-specific body plan.</title>
        <authorList>
            <person name="Wang Z."/>
            <person name="Pascual-Anaya J."/>
            <person name="Zadissa A."/>
            <person name="Li W."/>
            <person name="Niimura Y."/>
            <person name="Huang Z."/>
            <person name="Li C."/>
            <person name="White S."/>
            <person name="Xiong Z."/>
            <person name="Fang D."/>
            <person name="Wang B."/>
            <person name="Ming Y."/>
            <person name="Chen Y."/>
            <person name="Zheng Y."/>
            <person name="Kuraku S."/>
            <person name="Pignatelli M."/>
            <person name="Herrero J."/>
            <person name="Beal K."/>
            <person name="Nozawa M."/>
            <person name="Li Q."/>
            <person name="Wang J."/>
            <person name="Zhang H."/>
            <person name="Yu L."/>
            <person name="Shigenobu S."/>
            <person name="Wang J."/>
            <person name="Liu J."/>
            <person name="Flicek P."/>
            <person name="Searle S."/>
            <person name="Wang J."/>
            <person name="Kuratani S."/>
            <person name="Yin Y."/>
            <person name="Aken B."/>
            <person name="Zhang G."/>
            <person name="Irie N."/>
        </authorList>
    </citation>
    <scope>NUCLEOTIDE SEQUENCE [LARGE SCALE GENOMIC DNA]</scope>
    <source>
        <strain evidence="6">Daiwa-1</strain>
    </source>
</reference>
<sequence length="242" mass="26756">MQVLKTCELDDATGAIRAVTRYALNGEDVLRYQSDQNRWFSVHPAAWRVAERWNRAGEMVGVMKLFMPQQCRFWIENSAPFTAQKTAQPTARVVLVPGTQAQPRRLVCHVTGFYPRDIEVTWERRGQVAQGEQLSSGIRPNGDPTFQIQVSIELGQKRAGPAEHVCVVRHSSLGNTPLRVTWDSQAMGQALLPLIVAGCILSLLGLGALGWHLRRSQGDKKGPYSPAQTQPWTLGSAAAMAK</sequence>
<protein>
    <recommendedName>
        <fullName evidence="4">Ig-like domain-containing protein</fullName>
    </recommendedName>
</protein>
<dbReference type="GO" id="GO:0006955">
    <property type="term" value="P:immune response"/>
    <property type="evidence" value="ECO:0007669"/>
    <property type="project" value="TreeGrafter"/>
</dbReference>
<dbReference type="InterPro" id="IPR013783">
    <property type="entry name" value="Ig-like_fold"/>
</dbReference>
<dbReference type="Gene3D" id="2.60.40.10">
    <property type="entry name" value="Immunoglobulins"/>
    <property type="match status" value="1"/>
</dbReference>
<feature type="region of interest" description="Disordered" evidence="2">
    <location>
        <begin position="217"/>
        <end position="237"/>
    </location>
</feature>
<dbReference type="InterPro" id="IPR003597">
    <property type="entry name" value="Ig_C1-set"/>
</dbReference>
<evidence type="ECO:0000256" key="3">
    <source>
        <dbReference type="SAM" id="Phobius"/>
    </source>
</evidence>
<reference evidence="6" key="1">
    <citation type="submission" date="2011-10" db="EMBL/GenBank/DDBJ databases">
        <authorList>
            <consortium name="Soft-shell Turtle Genome Consortium"/>
        </authorList>
    </citation>
    <scope>NUCLEOTIDE SEQUENCE [LARGE SCALE GENOMIC DNA]</scope>
    <source>
        <strain evidence="6">Daiwa-1</strain>
    </source>
</reference>
<name>K7FJR6_PELSI</name>
<keyword evidence="3" id="KW-1133">Transmembrane helix</keyword>
<evidence type="ECO:0000313" key="5">
    <source>
        <dbReference type="Ensembl" id="ENSPSIP00000008276.1"/>
    </source>
</evidence>
<dbReference type="InterPro" id="IPR007110">
    <property type="entry name" value="Ig-like_dom"/>
</dbReference>
<evidence type="ECO:0000313" key="6">
    <source>
        <dbReference type="Proteomes" id="UP000007267"/>
    </source>
</evidence>
<dbReference type="HOGENOM" id="CLU_047501_0_3_1"/>
<feature type="transmembrane region" description="Helical" evidence="3">
    <location>
        <begin position="190"/>
        <end position="211"/>
    </location>
</feature>
<dbReference type="Proteomes" id="UP000007267">
    <property type="component" value="Unassembled WGS sequence"/>
</dbReference>
<dbReference type="InterPro" id="IPR011161">
    <property type="entry name" value="MHC_I-like_Ag-recog"/>
</dbReference>
<dbReference type="EMBL" id="AGCU01110608">
    <property type="status" value="NOT_ANNOTATED_CDS"/>
    <property type="molecule type" value="Genomic_DNA"/>
</dbReference>
<dbReference type="PANTHER" id="PTHR16675:SF277">
    <property type="entry name" value="HLA CLASS II HISTOCOMPATIBILITY ANTIGEN, DP BETA 1 CHAIN-LIKE [PROVISIONAL]"/>
    <property type="match status" value="1"/>
</dbReference>
<dbReference type="eggNOG" id="ENOG502TECR">
    <property type="taxonomic scope" value="Eukaryota"/>
</dbReference>
<dbReference type="PROSITE" id="PS50835">
    <property type="entry name" value="IG_LIKE"/>
    <property type="match status" value="1"/>
</dbReference>
<dbReference type="PANTHER" id="PTHR16675">
    <property type="entry name" value="MHC CLASS I-RELATED"/>
    <property type="match status" value="1"/>
</dbReference>
<proteinExistence type="predicted"/>
<organism evidence="5 6">
    <name type="scientific">Pelodiscus sinensis</name>
    <name type="common">Chinese softshell turtle</name>
    <name type="synonym">Trionyx sinensis</name>
    <dbReference type="NCBI Taxonomy" id="13735"/>
    <lineage>
        <taxon>Eukaryota</taxon>
        <taxon>Metazoa</taxon>
        <taxon>Chordata</taxon>
        <taxon>Craniata</taxon>
        <taxon>Vertebrata</taxon>
        <taxon>Euteleostomi</taxon>
        <taxon>Archelosauria</taxon>
        <taxon>Testudinata</taxon>
        <taxon>Testudines</taxon>
        <taxon>Cryptodira</taxon>
        <taxon>Trionychia</taxon>
        <taxon>Trionychidae</taxon>
        <taxon>Pelodiscus</taxon>
    </lineage>
</organism>
<evidence type="ECO:0000259" key="4">
    <source>
        <dbReference type="PROSITE" id="PS50835"/>
    </source>
</evidence>
<keyword evidence="3" id="KW-0812">Transmembrane</keyword>
<dbReference type="Pfam" id="PF07654">
    <property type="entry name" value="C1-set"/>
    <property type="match status" value="1"/>
</dbReference>
<dbReference type="GeneTree" id="ENSGT01120000271825"/>
<dbReference type="AlphaFoldDB" id="K7FJR6"/>
<dbReference type="SUPFAM" id="SSF48726">
    <property type="entry name" value="Immunoglobulin"/>
    <property type="match status" value="1"/>
</dbReference>
<dbReference type="Pfam" id="PF00129">
    <property type="entry name" value="MHC_I"/>
    <property type="match status" value="1"/>
</dbReference>
<dbReference type="Gene3D" id="3.30.500.10">
    <property type="entry name" value="MHC class I-like antigen recognition-like"/>
    <property type="match status" value="1"/>
</dbReference>
<evidence type="ECO:0000256" key="1">
    <source>
        <dbReference type="ARBA" id="ARBA00023180"/>
    </source>
</evidence>
<dbReference type="SMART" id="SM00407">
    <property type="entry name" value="IGc1"/>
    <property type="match status" value="1"/>
</dbReference>
<dbReference type="InterPro" id="IPR037055">
    <property type="entry name" value="MHC_I-like_Ag-recog_sf"/>
</dbReference>
<dbReference type="Ensembl" id="ENSPSIT00000008319.1">
    <property type="protein sequence ID" value="ENSPSIP00000008276.1"/>
    <property type="gene ID" value="ENSPSIG00000007578.1"/>
</dbReference>